<evidence type="ECO:0000313" key="4">
    <source>
        <dbReference type="EMBL" id="VFU22629.1"/>
    </source>
</evidence>
<comment type="catalytic activity">
    <reaction evidence="2">
        <text>a very-long-chain acyl-CoA + malonyl-CoA + H(+) = a very-long-chain 3-oxoacyl-CoA + CO2 + CoA</text>
        <dbReference type="Rhea" id="RHEA:32727"/>
        <dbReference type="ChEBI" id="CHEBI:15378"/>
        <dbReference type="ChEBI" id="CHEBI:16526"/>
        <dbReference type="ChEBI" id="CHEBI:57287"/>
        <dbReference type="ChEBI" id="CHEBI:57384"/>
        <dbReference type="ChEBI" id="CHEBI:90725"/>
        <dbReference type="ChEBI" id="CHEBI:90736"/>
        <dbReference type="EC" id="2.3.1.199"/>
    </reaction>
</comment>
<feature type="domain" description="FAE" evidence="3">
    <location>
        <begin position="1"/>
        <end position="103"/>
    </location>
</feature>
<evidence type="ECO:0000259" key="3">
    <source>
        <dbReference type="Pfam" id="PF08392"/>
    </source>
</evidence>
<dbReference type="AlphaFoldDB" id="A0A6N2K3D3"/>
<protein>
    <recommendedName>
        <fullName evidence="3">FAE domain-containing protein</fullName>
    </recommendedName>
</protein>
<dbReference type="InterPro" id="IPR016039">
    <property type="entry name" value="Thiolase-like"/>
</dbReference>
<gene>
    <name evidence="4" type="ORF">SVIM_LOCUS26199</name>
</gene>
<dbReference type="GO" id="GO:0006633">
    <property type="term" value="P:fatty acid biosynthetic process"/>
    <property type="evidence" value="ECO:0007669"/>
    <property type="project" value="InterPro"/>
</dbReference>
<dbReference type="SUPFAM" id="SSF53901">
    <property type="entry name" value="Thiolase-like"/>
    <property type="match status" value="1"/>
</dbReference>
<dbReference type="InterPro" id="IPR013601">
    <property type="entry name" value="FAE1_typ3_polyketide_synth"/>
</dbReference>
<dbReference type="PANTHER" id="PTHR31561">
    <property type="entry name" value="3-KETOACYL-COA SYNTHASE"/>
    <property type="match status" value="1"/>
</dbReference>
<dbReference type="Gene3D" id="3.40.47.10">
    <property type="match status" value="1"/>
</dbReference>
<dbReference type="Pfam" id="PF08392">
    <property type="entry name" value="FAE1_CUT1_RppA"/>
    <property type="match status" value="1"/>
</dbReference>
<keyword evidence="1" id="KW-0012">Acyltransferase</keyword>
<sequence>MRGNILSFNLGGMGCSARIIAVDLARDILQANPNNYAVVVSTEMVGYNWYPGRDRSMLLPNCLFRMGCSAVLLSSHRRNFRHAKYRLEHLVRTRKGADDRRLSHIINIIIILLKSMQNSFFFFI</sequence>
<accession>A0A6N2K3D3</accession>
<evidence type="ECO:0000256" key="1">
    <source>
        <dbReference type="ARBA" id="ARBA00023315"/>
    </source>
</evidence>
<dbReference type="InterPro" id="IPR012392">
    <property type="entry name" value="3-ktacl-CoA_syn"/>
</dbReference>
<keyword evidence="1" id="KW-0808">Transferase</keyword>
<reference evidence="4" key="1">
    <citation type="submission" date="2019-03" db="EMBL/GenBank/DDBJ databases">
        <authorList>
            <person name="Mank J."/>
            <person name="Almeida P."/>
        </authorList>
    </citation>
    <scope>NUCLEOTIDE SEQUENCE</scope>
    <source>
        <strain evidence="4">78183</strain>
    </source>
</reference>
<dbReference type="GO" id="GO:0009922">
    <property type="term" value="F:fatty acid elongase activity"/>
    <property type="evidence" value="ECO:0007669"/>
    <property type="project" value="UniProtKB-EC"/>
</dbReference>
<dbReference type="EMBL" id="CAADRP010000080">
    <property type="protein sequence ID" value="VFU22629.1"/>
    <property type="molecule type" value="Genomic_DNA"/>
</dbReference>
<evidence type="ECO:0000256" key="2">
    <source>
        <dbReference type="ARBA" id="ARBA00047375"/>
    </source>
</evidence>
<name>A0A6N2K3D3_SALVM</name>
<organism evidence="4">
    <name type="scientific">Salix viminalis</name>
    <name type="common">Common osier</name>
    <name type="synonym">Basket willow</name>
    <dbReference type="NCBI Taxonomy" id="40686"/>
    <lineage>
        <taxon>Eukaryota</taxon>
        <taxon>Viridiplantae</taxon>
        <taxon>Streptophyta</taxon>
        <taxon>Embryophyta</taxon>
        <taxon>Tracheophyta</taxon>
        <taxon>Spermatophyta</taxon>
        <taxon>Magnoliopsida</taxon>
        <taxon>eudicotyledons</taxon>
        <taxon>Gunneridae</taxon>
        <taxon>Pentapetalae</taxon>
        <taxon>rosids</taxon>
        <taxon>fabids</taxon>
        <taxon>Malpighiales</taxon>
        <taxon>Salicaceae</taxon>
        <taxon>Saliceae</taxon>
        <taxon>Salix</taxon>
    </lineage>
</organism>
<dbReference type="PROSITE" id="PS51257">
    <property type="entry name" value="PROKAR_LIPOPROTEIN"/>
    <property type="match status" value="1"/>
</dbReference>
<proteinExistence type="predicted"/>
<dbReference type="GO" id="GO:0016020">
    <property type="term" value="C:membrane"/>
    <property type="evidence" value="ECO:0007669"/>
    <property type="project" value="InterPro"/>
</dbReference>